<dbReference type="AlphaFoldDB" id="A0ABD1BN66"/>
<dbReference type="Proteomes" id="UP001558713">
    <property type="component" value="Unassembled WGS sequence"/>
</dbReference>
<gene>
    <name evidence="2" type="ORF">V5N11_029510</name>
</gene>
<sequence length="321" mass="35791">MEIGKRIDGVSTTMEGLKSRMNCMDSKMDGIYNDLDGKINSLASHMKTIDLKVAQASSSSKNQSATLPSKTETRPNEYCNVLLTSDKSDHERDVEELSKLLYGMNGVDLVSKSEARVQVCSKKEVKAHMVEKKEATNVDMSPYEPPLPFPGRFYTKAPKKVLSSFKSSMNEIGVPLPSMDNLYQVPTHKKFIQSILDNRAKVEEIMSLYESPSEPLSPKTLPKLKNPGTFTISCSLGDLTVENVLCDSGASVNVMSFDMMKSIGINEMKQHSASITYGDASSKSTLGMLEDYPLIVGDCLVDNIAFWHIFYYDFITTWHRF</sequence>
<name>A0ABD1BN66_CARAN</name>
<dbReference type="PANTHER" id="PTHR33067">
    <property type="entry name" value="RNA-DIRECTED DNA POLYMERASE-RELATED"/>
    <property type="match status" value="1"/>
</dbReference>
<organism evidence="2 3">
    <name type="scientific">Cardamine amara subsp. amara</name>
    <dbReference type="NCBI Taxonomy" id="228776"/>
    <lineage>
        <taxon>Eukaryota</taxon>
        <taxon>Viridiplantae</taxon>
        <taxon>Streptophyta</taxon>
        <taxon>Embryophyta</taxon>
        <taxon>Tracheophyta</taxon>
        <taxon>Spermatophyta</taxon>
        <taxon>Magnoliopsida</taxon>
        <taxon>eudicotyledons</taxon>
        <taxon>Gunneridae</taxon>
        <taxon>Pentapetalae</taxon>
        <taxon>rosids</taxon>
        <taxon>malvids</taxon>
        <taxon>Brassicales</taxon>
        <taxon>Brassicaceae</taxon>
        <taxon>Cardamineae</taxon>
        <taxon>Cardamine</taxon>
    </lineage>
</organism>
<feature type="region of interest" description="Disordered" evidence="1">
    <location>
        <begin position="54"/>
        <end position="73"/>
    </location>
</feature>
<dbReference type="EMBL" id="JBANAX010000205">
    <property type="protein sequence ID" value="KAL1218638.1"/>
    <property type="molecule type" value="Genomic_DNA"/>
</dbReference>
<evidence type="ECO:0008006" key="4">
    <source>
        <dbReference type="Google" id="ProtNLM"/>
    </source>
</evidence>
<protein>
    <recommendedName>
        <fullName evidence="4">Aspartic peptidase DDI1-type domain-containing protein</fullName>
    </recommendedName>
</protein>
<dbReference type="Gene3D" id="2.40.70.10">
    <property type="entry name" value="Acid Proteases"/>
    <property type="match status" value="1"/>
</dbReference>
<dbReference type="InterPro" id="IPR021109">
    <property type="entry name" value="Peptidase_aspartic_dom_sf"/>
</dbReference>
<evidence type="ECO:0000313" key="2">
    <source>
        <dbReference type="EMBL" id="KAL1218638.1"/>
    </source>
</evidence>
<comment type="caution">
    <text evidence="2">The sequence shown here is derived from an EMBL/GenBank/DDBJ whole genome shotgun (WGS) entry which is preliminary data.</text>
</comment>
<keyword evidence="3" id="KW-1185">Reference proteome</keyword>
<evidence type="ECO:0000313" key="3">
    <source>
        <dbReference type="Proteomes" id="UP001558713"/>
    </source>
</evidence>
<proteinExistence type="predicted"/>
<evidence type="ECO:0000256" key="1">
    <source>
        <dbReference type="SAM" id="MobiDB-lite"/>
    </source>
</evidence>
<accession>A0ABD1BN66</accession>
<feature type="compositionally biased region" description="Low complexity" evidence="1">
    <location>
        <begin position="54"/>
        <end position="65"/>
    </location>
</feature>
<dbReference type="PANTHER" id="PTHR33067:SF9">
    <property type="entry name" value="RNA-DIRECTED DNA POLYMERASE"/>
    <property type="match status" value="1"/>
</dbReference>
<reference evidence="2 3" key="1">
    <citation type="submission" date="2024-04" db="EMBL/GenBank/DDBJ databases">
        <title>Genome assembly C_amara_ONT_v2.</title>
        <authorList>
            <person name="Yant L."/>
            <person name="Moore C."/>
            <person name="Slenker M."/>
        </authorList>
    </citation>
    <scope>NUCLEOTIDE SEQUENCE [LARGE SCALE GENOMIC DNA]</scope>
    <source>
        <tissue evidence="2">Leaf</tissue>
    </source>
</reference>